<comment type="caution">
    <text evidence="1">The sequence shown here is derived from an EMBL/GenBank/DDBJ whole genome shotgun (WGS) entry which is preliminary data.</text>
</comment>
<organism evidence="1">
    <name type="scientific">bioreactor metagenome</name>
    <dbReference type="NCBI Taxonomy" id="1076179"/>
    <lineage>
        <taxon>unclassified sequences</taxon>
        <taxon>metagenomes</taxon>
        <taxon>ecological metagenomes</taxon>
    </lineage>
</organism>
<dbReference type="EMBL" id="VSSQ01071213">
    <property type="protein sequence ID" value="MPN22873.1"/>
    <property type="molecule type" value="Genomic_DNA"/>
</dbReference>
<protein>
    <recommendedName>
        <fullName evidence="2">Sporulation protein YqfC</fullName>
    </recommendedName>
</protein>
<sequence>MNVREELLFDFSINMPRLLISGKTGILDNVKKIVFITENSIVVDHGSRFSAVNGDRLRVTLIEEERMIITGDIKSVEFYAGKKGESNE</sequence>
<evidence type="ECO:0008006" key="2">
    <source>
        <dbReference type="Google" id="ProtNLM"/>
    </source>
</evidence>
<dbReference type="InterPro" id="IPR022476">
    <property type="entry name" value="Spore_YabP/YqfC"/>
</dbReference>
<evidence type="ECO:0000313" key="1">
    <source>
        <dbReference type="EMBL" id="MPN22873.1"/>
    </source>
</evidence>
<reference evidence="1" key="1">
    <citation type="submission" date="2019-08" db="EMBL/GenBank/DDBJ databases">
        <authorList>
            <person name="Kucharzyk K."/>
            <person name="Murdoch R.W."/>
            <person name="Higgins S."/>
            <person name="Loffler F."/>
        </authorList>
    </citation>
    <scope>NUCLEOTIDE SEQUENCE</scope>
</reference>
<accession>A0A645GGL2</accession>
<dbReference type="AlphaFoldDB" id="A0A645GGL2"/>
<proteinExistence type="predicted"/>
<gene>
    <name evidence="1" type="ORF">SDC9_170258</name>
</gene>
<name>A0A645GGL2_9ZZZZ</name>
<dbReference type="Pfam" id="PF07873">
    <property type="entry name" value="YabP"/>
    <property type="match status" value="1"/>
</dbReference>